<accession>A0AAE2ZTU6</accession>
<dbReference type="PANTHER" id="PTHR30336:SF4">
    <property type="entry name" value="ENVELOPE BIOGENESIS FACTOR ELYC"/>
    <property type="match status" value="1"/>
</dbReference>
<dbReference type="EMBL" id="JAICBX010000009">
    <property type="protein sequence ID" value="MBW8640770.1"/>
    <property type="molecule type" value="Genomic_DNA"/>
</dbReference>
<dbReference type="RefSeq" id="WP_220231507.1">
    <property type="nucleotide sequence ID" value="NZ_JAICBX010000009.1"/>
</dbReference>
<dbReference type="InterPro" id="IPR003848">
    <property type="entry name" value="DUF218"/>
</dbReference>
<dbReference type="CDD" id="cd06259">
    <property type="entry name" value="YdcF-like"/>
    <property type="match status" value="1"/>
</dbReference>
<sequence>MDVENKDPELEDQPAPKKPGWLRRILRAFMVIAIWVVVLGFGVLVGGFFRFSSEITSVTPPTDIAEADGIVVLTGRSHRIEQALDLLDQGLADRLLISGVYPSTTAEQIRKLTSTEPALFECCVDIGHDALDTEGNALEVSQWARDNNFTRVIVVTSSDHMPRSLIELRRLDEEVEFIPYPVVPDEFRNYDWVRRPALWRPLVEEYAKYLIARLRLATGTDVAGEFLRSVAHAAGKPTARSIDSQATVTD</sequence>
<dbReference type="InterPro" id="IPR051599">
    <property type="entry name" value="Cell_Envelope_Assoc"/>
</dbReference>
<proteinExistence type="predicted"/>
<gene>
    <name evidence="3" type="ORF">K1W69_26500</name>
</gene>
<dbReference type="AlphaFoldDB" id="A0AAE2ZTU6"/>
<feature type="transmembrane region" description="Helical" evidence="1">
    <location>
        <begin position="25"/>
        <end position="49"/>
    </location>
</feature>
<evidence type="ECO:0000256" key="1">
    <source>
        <dbReference type="SAM" id="Phobius"/>
    </source>
</evidence>
<keyword evidence="1" id="KW-1133">Transmembrane helix</keyword>
<dbReference type="GO" id="GO:0000270">
    <property type="term" value="P:peptidoglycan metabolic process"/>
    <property type="evidence" value="ECO:0007669"/>
    <property type="project" value="TreeGrafter"/>
</dbReference>
<organism evidence="3 4">
    <name type="scientific">Flavimaribacter sediminis</name>
    <dbReference type="NCBI Taxonomy" id="2865987"/>
    <lineage>
        <taxon>Bacteria</taxon>
        <taxon>Pseudomonadati</taxon>
        <taxon>Pseudomonadota</taxon>
        <taxon>Alphaproteobacteria</taxon>
        <taxon>Hyphomicrobiales</taxon>
        <taxon>Rhizobiaceae</taxon>
        <taxon>Flavimaribacter</taxon>
    </lineage>
</organism>
<keyword evidence="4" id="KW-1185">Reference proteome</keyword>
<dbReference type="GO" id="GO:0043164">
    <property type="term" value="P:Gram-negative-bacterium-type cell wall biogenesis"/>
    <property type="evidence" value="ECO:0007669"/>
    <property type="project" value="TreeGrafter"/>
</dbReference>
<keyword evidence="1" id="KW-0812">Transmembrane</keyword>
<evidence type="ECO:0000313" key="3">
    <source>
        <dbReference type="EMBL" id="MBW8640770.1"/>
    </source>
</evidence>
<name>A0AAE2ZTU6_9HYPH</name>
<evidence type="ECO:0000313" key="4">
    <source>
        <dbReference type="Proteomes" id="UP001196509"/>
    </source>
</evidence>
<reference evidence="3" key="1">
    <citation type="submission" date="2021-08" db="EMBL/GenBank/DDBJ databases">
        <title>Hoeflea bacterium WL0058 sp. nov., isolated from the sediment.</title>
        <authorList>
            <person name="Wang L."/>
            <person name="Zhang D."/>
        </authorList>
    </citation>
    <scope>NUCLEOTIDE SEQUENCE</scope>
    <source>
        <strain evidence="3">WL0058</strain>
    </source>
</reference>
<protein>
    <submittedName>
        <fullName evidence="3">YdcF family protein</fullName>
    </submittedName>
</protein>
<dbReference type="PANTHER" id="PTHR30336">
    <property type="entry name" value="INNER MEMBRANE PROTEIN, PROBABLE PERMEASE"/>
    <property type="match status" value="1"/>
</dbReference>
<comment type="caution">
    <text evidence="3">The sequence shown here is derived from an EMBL/GenBank/DDBJ whole genome shotgun (WGS) entry which is preliminary data.</text>
</comment>
<keyword evidence="1" id="KW-0472">Membrane</keyword>
<evidence type="ECO:0000259" key="2">
    <source>
        <dbReference type="Pfam" id="PF02698"/>
    </source>
</evidence>
<dbReference type="Proteomes" id="UP001196509">
    <property type="component" value="Unassembled WGS sequence"/>
</dbReference>
<dbReference type="GO" id="GO:0005886">
    <property type="term" value="C:plasma membrane"/>
    <property type="evidence" value="ECO:0007669"/>
    <property type="project" value="TreeGrafter"/>
</dbReference>
<feature type="domain" description="DUF218" evidence="2">
    <location>
        <begin position="68"/>
        <end position="191"/>
    </location>
</feature>
<dbReference type="Pfam" id="PF02698">
    <property type="entry name" value="DUF218"/>
    <property type="match status" value="1"/>
</dbReference>